<dbReference type="GO" id="GO:0006865">
    <property type="term" value="P:amino acid transport"/>
    <property type="evidence" value="ECO:0007669"/>
    <property type="project" value="UniProtKB-KW"/>
</dbReference>
<dbReference type="CDD" id="cd06261">
    <property type="entry name" value="TM_PBP2"/>
    <property type="match status" value="1"/>
</dbReference>
<evidence type="ECO:0000256" key="4">
    <source>
        <dbReference type="ARBA" id="ARBA00022970"/>
    </source>
</evidence>
<evidence type="ECO:0000256" key="2">
    <source>
        <dbReference type="ARBA" id="ARBA00022448"/>
    </source>
</evidence>
<dbReference type="InterPro" id="IPR035906">
    <property type="entry name" value="MetI-like_sf"/>
</dbReference>
<reference evidence="10 11" key="2">
    <citation type="submission" date="2016-11" db="EMBL/GenBank/DDBJ databases">
        <authorList>
            <person name="Jaros S."/>
            <person name="Januszkiewicz K."/>
            <person name="Wedrychowicz H."/>
        </authorList>
    </citation>
    <scope>NUCLEOTIDE SEQUENCE [LARGE SCALE GENOMIC DNA]</scope>
    <source>
        <strain evidence="10 11">DSM 22330</strain>
    </source>
</reference>
<proteinExistence type="inferred from homology"/>
<keyword evidence="2 7" id="KW-0813">Transport</keyword>
<dbReference type="PROSITE" id="PS50928">
    <property type="entry name" value="ABC_TM1"/>
    <property type="match status" value="1"/>
</dbReference>
<feature type="transmembrane region" description="Helical" evidence="7">
    <location>
        <begin position="58"/>
        <end position="79"/>
    </location>
</feature>
<comment type="subcellular location">
    <subcellularLocation>
        <location evidence="7">Cell membrane</location>
        <topology evidence="7">Multi-pass membrane protein</topology>
    </subcellularLocation>
    <subcellularLocation>
        <location evidence="1">Membrane</location>
        <topology evidence="1">Multi-pass membrane protein</topology>
    </subcellularLocation>
</comment>
<gene>
    <name evidence="9" type="ORF">RR45_GL002087</name>
    <name evidence="10" type="ORF">SAMN02746068_01489</name>
</gene>
<accession>A0A1K2HEM4</accession>
<evidence type="ECO:0000256" key="3">
    <source>
        <dbReference type="ARBA" id="ARBA00022692"/>
    </source>
</evidence>
<dbReference type="Proteomes" id="UP000218979">
    <property type="component" value="Unassembled WGS sequence"/>
</dbReference>
<evidence type="ECO:0000256" key="5">
    <source>
        <dbReference type="ARBA" id="ARBA00022989"/>
    </source>
</evidence>
<dbReference type="RefSeq" id="WP_031365456.1">
    <property type="nucleotide sequence ID" value="NZ_FPKS01000008.1"/>
</dbReference>
<evidence type="ECO:0000313" key="12">
    <source>
        <dbReference type="Proteomes" id="UP000218979"/>
    </source>
</evidence>
<evidence type="ECO:0000256" key="6">
    <source>
        <dbReference type="ARBA" id="ARBA00023136"/>
    </source>
</evidence>
<dbReference type="Gene3D" id="1.10.3720.10">
    <property type="entry name" value="MetI-like"/>
    <property type="match status" value="1"/>
</dbReference>
<dbReference type="AlphaFoldDB" id="A0A1K2HEM4"/>
<keyword evidence="12" id="KW-1185">Reference proteome</keyword>
<dbReference type="GO" id="GO:0015833">
    <property type="term" value="P:peptide transport"/>
    <property type="evidence" value="ECO:0007669"/>
    <property type="project" value="UniProtKB-KW"/>
</dbReference>
<dbReference type="InterPro" id="IPR000515">
    <property type="entry name" value="MetI-like"/>
</dbReference>
<dbReference type="InterPro" id="IPR043429">
    <property type="entry name" value="ArtM/GltK/GlnP/TcyL/YhdX-like"/>
</dbReference>
<evidence type="ECO:0000313" key="10">
    <source>
        <dbReference type="EMBL" id="SFZ75203.1"/>
    </source>
</evidence>
<evidence type="ECO:0000259" key="8">
    <source>
        <dbReference type="PROSITE" id="PS50928"/>
    </source>
</evidence>
<dbReference type="GO" id="GO:0055085">
    <property type="term" value="P:transmembrane transport"/>
    <property type="evidence" value="ECO:0007669"/>
    <property type="project" value="InterPro"/>
</dbReference>
<dbReference type="SUPFAM" id="SSF161098">
    <property type="entry name" value="MetI-like"/>
    <property type="match status" value="1"/>
</dbReference>
<keyword evidence="3 7" id="KW-0812">Transmembrane</keyword>
<feature type="domain" description="ABC transmembrane type-1" evidence="8">
    <location>
        <begin position="20"/>
        <end position="218"/>
    </location>
</feature>
<dbReference type="EMBL" id="FPKS01000008">
    <property type="protein sequence ID" value="SFZ75203.1"/>
    <property type="molecule type" value="Genomic_DNA"/>
</dbReference>
<dbReference type="Proteomes" id="UP000185655">
    <property type="component" value="Unassembled WGS sequence"/>
</dbReference>
<evidence type="ECO:0000313" key="9">
    <source>
        <dbReference type="EMBL" id="PCS03318.1"/>
    </source>
</evidence>
<organism evidence="10 11">
    <name type="scientific">Pseudolactococcus chungangensis CAU 28 = DSM 22330</name>
    <dbReference type="NCBI Taxonomy" id="1122154"/>
    <lineage>
        <taxon>Bacteria</taxon>
        <taxon>Bacillati</taxon>
        <taxon>Bacillota</taxon>
        <taxon>Bacilli</taxon>
        <taxon>Lactobacillales</taxon>
        <taxon>Streptococcaceae</taxon>
        <taxon>Pseudolactococcus</taxon>
    </lineage>
</organism>
<evidence type="ECO:0000313" key="11">
    <source>
        <dbReference type="Proteomes" id="UP000185655"/>
    </source>
</evidence>
<sequence>MIPFHLERVWSVLPDILSKFPKTLEIVVLTAFLGAILGAILAKWHLQTGSVKYKIAQYYISAMRCTPPIVLIFLVFYAFPKLIETIFLVDINGWPKSVFVISALVLLFSANIAVTFEAAYLAVPKGQTEAGLVSGLSETRTFFRIILPQALVIALPNIANNLLTLLKEGSLAYMIGYVDIMGQAQNIISRNLGNFGLETYVAVTLVYWVVALVIEGGSLQLEKILSRHKGQRLEGQT</sequence>
<keyword evidence="4" id="KW-0029">Amino-acid transport</keyword>
<reference evidence="9 12" key="1">
    <citation type="submission" date="2014-12" db="EMBL/GenBank/DDBJ databases">
        <title>Draft genome sequences of 10 type strains of Lactococcus.</title>
        <authorList>
            <person name="Sun Z."/>
            <person name="Zhong Z."/>
            <person name="Liu W."/>
            <person name="Zhang W."/>
            <person name="Zhang H."/>
        </authorList>
    </citation>
    <scope>NUCLEOTIDE SEQUENCE [LARGE SCALE GENOMIC DNA]</scope>
    <source>
        <strain evidence="9 12">DSM 22330</strain>
    </source>
</reference>
<dbReference type="GO" id="GO:0005886">
    <property type="term" value="C:plasma membrane"/>
    <property type="evidence" value="ECO:0007669"/>
    <property type="project" value="UniProtKB-SubCell"/>
</dbReference>
<feature type="transmembrane region" description="Helical" evidence="7">
    <location>
        <begin position="99"/>
        <end position="121"/>
    </location>
</feature>
<protein>
    <submittedName>
        <fullName evidence="9">Amino acid ABC transporter permease</fullName>
    </submittedName>
    <submittedName>
        <fullName evidence="10">L-cystine transport system permease protein</fullName>
    </submittedName>
</protein>
<comment type="similarity">
    <text evidence="7">Belongs to the binding-protein-dependent transport system permease family.</text>
</comment>
<dbReference type="GO" id="GO:0015031">
    <property type="term" value="P:protein transport"/>
    <property type="evidence" value="ECO:0007669"/>
    <property type="project" value="UniProtKB-KW"/>
</dbReference>
<evidence type="ECO:0000256" key="1">
    <source>
        <dbReference type="ARBA" id="ARBA00004141"/>
    </source>
</evidence>
<dbReference type="PANTHER" id="PTHR30614">
    <property type="entry name" value="MEMBRANE COMPONENT OF AMINO ACID ABC TRANSPORTER"/>
    <property type="match status" value="1"/>
</dbReference>
<dbReference type="EMBL" id="JXJT01000009">
    <property type="protein sequence ID" value="PCS03318.1"/>
    <property type="molecule type" value="Genomic_DNA"/>
</dbReference>
<dbReference type="Pfam" id="PF00528">
    <property type="entry name" value="BPD_transp_1"/>
    <property type="match status" value="1"/>
</dbReference>
<feature type="transmembrane region" description="Helical" evidence="7">
    <location>
        <begin position="142"/>
        <end position="159"/>
    </location>
</feature>
<dbReference type="STRING" id="1122154.SAMN02746068_01489"/>
<feature type="transmembrane region" description="Helical" evidence="7">
    <location>
        <begin position="199"/>
        <end position="219"/>
    </location>
</feature>
<keyword evidence="5 7" id="KW-1133">Transmembrane helix</keyword>
<name>A0A1K2HEM4_9LACT</name>
<evidence type="ECO:0000256" key="7">
    <source>
        <dbReference type="RuleBase" id="RU363032"/>
    </source>
</evidence>
<dbReference type="PANTHER" id="PTHR30614:SF0">
    <property type="entry name" value="L-CYSTINE TRANSPORT SYSTEM PERMEASE PROTEIN TCYL"/>
    <property type="match status" value="1"/>
</dbReference>
<keyword evidence="6 7" id="KW-0472">Membrane</keyword>
<feature type="transmembrane region" description="Helical" evidence="7">
    <location>
        <begin position="26"/>
        <end position="46"/>
    </location>
</feature>
<dbReference type="OrthoDB" id="9805999at2"/>